<comment type="caution">
    <text evidence="1">The sequence shown here is derived from an EMBL/GenBank/DDBJ whole genome shotgun (WGS) entry which is preliminary data.</text>
</comment>
<dbReference type="AlphaFoldDB" id="A0A9D4H1Q4"/>
<evidence type="ECO:0000313" key="2">
    <source>
        <dbReference type="Proteomes" id="UP000828390"/>
    </source>
</evidence>
<evidence type="ECO:0000313" key="1">
    <source>
        <dbReference type="EMBL" id="KAH3825431.1"/>
    </source>
</evidence>
<proteinExistence type="predicted"/>
<reference evidence="1" key="1">
    <citation type="journal article" date="2019" name="bioRxiv">
        <title>The Genome of the Zebra Mussel, Dreissena polymorpha: A Resource for Invasive Species Research.</title>
        <authorList>
            <person name="McCartney M.A."/>
            <person name="Auch B."/>
            <person name="Kono T."/>
            <person name="Mallez S."/>
            <person name="Zhang Y."/>
            <person name="Obille A."/>
            <person name="Becker A."/>
            <person name="Abrahante J.E."/>
            <person name="Garbe J."/>
            <person name="Badalamenti J.P."/>
            <person name="Herman A."/>
            <person name="Mangelson H."/>
            <person name="Liachko I."/>
            <person name="Sullivan S."/>
            <person name="Sone E.D."/>
            <person name="Koren S."/>
            <person name="Silverstein K.A.T."/>
            <person name="Beckman K.B."/>
            <person name="Gohl D.M."/>
        </authorList>
    </citation>
    <scope>NUCLEOTIDE SEQUENCE</scope>
    <source>
        <strain evidence="1">Duluth1</strain>
        <tissue evidence="1">Whole animal</tissue>
    </source>
</reference>
<keyword evidence="2" id="KW-1185">Reference proteome</keyword>
<dbReference type="EMBL" id="JAIWYP010000005">
    <property type="protein sequence ID" value="KAH3825431.1"/>
    <property type="molecule type" value="Genomic_DNA"/>
</dbReference>
<dbReference type="Proteomes" id="UP000828390">
    <property type="component" value="Unassembled WGS sequence"/>
</dbReference>
<gene>
    <name evidence="1" type="ORF">DPMN_127306</name>
</gene>
<accession>A0A9D4H1Q4</accession>
<organism evidence="1 2">
    <name type="scientific">Dreissena polymorpha</name>
    <name type="common">Zebra mussel</name>
    <name type="synonym">Mytilus polymorpha</name>
    <dbReference type="NCBI Taxonomy" id="45954"/>
    <lineage>
        <taxon>Eukaryota</taxon>
        <taxon>Metazoa</taxon>
        <taxon>Spiralia</taxon>
        <taxon>Lophotrochozoa</taxon>
        <taxon>Mollusca</taxon>
        <taxon>Bivalvia</taxon>
        <taxon>Autobranchia</taxon>
        <taxon>Heteroconchia</taxon>
        <taxon>Euheterodonta</taxon>
        <taxon>Imparidentia</taxon>
        <taxon>Neoheterodontei</taxon>
        <taxon>Myida</taxon>
        <taxon>Dreissenoidea</taxon>
        <taxon>Dreissenidae</taxon>
        <taxon>Dreissena</taxon>
    </lineage>
</organism>
<name>A0A9D4H1Q4_DREPO</name>
<reference evidence="1" key="2">
    <citation type="submission" date="2020-11" db="EMBL/GenBank/DDBJ databases">
        <authorList>
            <person name="McCartney M.A."/>
            <person name="Auch B."/>
            <person name="Kono T."/>
            <person name="Mallez S."/>
            <person name="Becker A."/>
            <person name="Gohl D.M."/>
            <person name="Silverstein K.A.T."/>
            <person name="Koren S."/>
            <person name="Bechman K.B."/>
            <person name="Herman A."/>
            <person name="Abrahante J.E."/>
            <person name="Garbe J."/>
        </authorList>
    </citation>
    <scope>NUCLEOTIDE SEQUENCE</scope>
    <source>
        <strain evidence="1">Duluth1</strain>
        <tissue evidence="1">Whole animal</tissue>
    </source>
</reference>
<protein>
    <submittedName>
        <fullName evidence="1">Uncharacterized protein</fullName>
    </submittedName>
</protein>
<sequence>MRGRSTSLTRGRNDVQKVRRFAQLPGADGLLLTCYGHDVWRGTVERIERKQWLDDRIANVMLRHTKTTRGARNVHVLDTTFGKAFLVPHSHAANRDELPLTAVNHQAADRFYTIRGWRITG</sequence>